<feature type="compositionally biased region" description="Basic and acidic residues" evidence="1">
    <location>
        <begin position="1"/>
        <end position="12"/>
    </location>
</feature>
<evidence type="ECO:0000256" key="1">
    <source>
        <dbReference type="SAM" id="MobiDB-lite"/>
    </source>
</evidence>
<sequence>MRECRADQERGQQEAVGPRPSRPHGLGTAVEEGIVDTSLHASYLHVHWAGHPELAARFVTAAARYAGVPAVTRDRLDRVRPDGR</sequence>
<dbReference type="Proteomes" id="UP000649753">
    <property type="component" value="Unassembled WGS sequence"/>
</dbReference>
<keyword evidence="3" id="KW-1185">Reference proteome</keyword>
<dbReference type="EMBL" id="JADBEB010000001">
    <property type="protein sequence ID" value="MBE1491800.1"/>
    <property type="molecule type" value="Genomic_DNA"/>
</dbReference>
<evidence type="ECO:0000313" key="3">
    <source>
        <dbReference type="Proteomes" id="UP000649753"/>
    </source>
</evidence>
<organism evidence="2 3">
    <name type="scientific">Plantactinospora soyae</name>
    <dbReference type="NCBI Taxonomy" id="1544732"/>
    <lineage>
        <taxon>Bacteria</taxon>
        <taxon>Bacillati</taxon>
        <taxon>Actinomycetota</taxon>
        <taxon>Actinomycetes</taxon>
        <taxon>Micromonosporales</taxon>
        <taxon>Micromonosporaceae</taxon>
        <taxon>Plantactinospora</taxon>
    </lineage>
</organism>
<name>A0A927MIJ0_9ACTN</name>
<gene>
    <name evidence="2" type="ORF">H4W31_007438</name>
</gene>
<dbReference type="AlphaFoldDB" id="A0A927MIJ0"/>
<dbReference type="RefSeq" id="WP_192772834.1">
    <property type="nucleotide sequence ID" value="NZ_JADBEB010000001.1"/>
</dbReference>
<proteinExistence type="predicted"/>
<protein>
    <submittedName>
        <fullName evidence="2">Cobyrinic acid a,c-diamide synthase</fullName>
    </submittedName>
</protein>
<feature type="region of interest" description="Disordered" evidence="1">
    <location>
        <begin position="1"/>
        <end position="27"/>
    </location>
</feature>
<accession>A0A927MIJ0</accession>
<evidence type="ECO:0000313" key="2">
    <source>
        <dbReference type="EMBL" id="MBE1491800.1"/>
    </source>
</evidence>
<reference evidence="2" key="1">
    <citation type="submission" date="2020-10" db="EMBL/GenBank/DDBJ databases">
        <title>Sequencing the genomes of 1000 actinobacteria strains.</title>
        <authorList>
            <person name="Klenk H.-P."/>
        </authorList>
    </citation>
    <scope>NUCLEOTIDE SEQUENCE</scope>
    <source>
        <strain evidence="2">DSM 46832</strain>
    </source>
</reference>
<comment type="caution">
    <text evidence="2">The sequence shown here is derived from an EMBL/GenBank/DDBJ whole genome shotgun (WGS) entry which is preliminary data.</text>
</comment>